<keyword evidence="5" id="KW-0804">Transcription</keyword>
<keyword evidence="11" id="KW-1185">Reference proteome</keyword>
<sequence>MDKFVKKNIKFNKKLLNKLKKTEQSGVAIRNVIQHLAIHPCQLKNFNDSVKDLLNEKLSKYSNMCNGILLGYQNMKLLQDGGAIHNDSCYIHFDIQVDFFVFKPEIGKIMQGIVNRKSKDHLGVLVYEAFNVSIPTYNEDDDSTVGTGVNIGDEVTFQILLIDMSSFLPYIRGKLICDPPNLKSEENSNDEVQEMIPNEKPKTKKKKKKKDKDIE</sequence>
<dbReference type="Pfam" id="PF03876">
    <property type="entry name" value="SHS2_Rpb7-N"/>
    <property type="match status" value="1"/>
</dbReference>
<protein>
    <recommendedName>
        <fullName evidence="12">DNA-directed RNA polymerase I subunit RPA43</fullName>
    </recommendedName>
</protein>
<evidence type="ECO:0000259" key="9">
    <source>
        <dbReference type="Pfam" id="PF17875"/>
    </source>
</evidence>
<feature type="region of interest" description="Disordered" evidence="7">
    <location>
        <begin position="182"/>
        <end position="215"/>
    </location>
</feature>
<evidence type="ECO:0000259" key="8">
    <source>
        <dbReference type="Pfam" id="PF03876"/>
    </source>
</evidence>
<dbReference type="Proteomes" id="UP001153636">
    <property type="component" value="Chromosome 3"/>
</dbReference>
<dbReference type="GO" id="GO:0006352">
    <property type="term" value="P:DNA-templated transcription initiation"/>
    <property type="evidence" value="ECO:0007669"/>
    <property type="project" value="InterPro"/>
</dbReference>
<feature type="domain" description="RPA43 OB" evidence="9">
    <location>
        <begin position="104"/>
        <end position="210"/>
    </location>
</feature>
<dbReference type="InterPro" id="IPR005576">
    <property type="entry name" value="Rpb7-like_N"/>
</dbReference>
<dbReference type="Gene3D" id="3.30.1490.120">
    <property type="entry name" value="RNA polymerase Rpb7-like, N-terminal domain"/>
    <property type="match status" value="1"/>
</dbReference>
<accession>A0A9P0GFN8</accession>
<organism evidence="10 11">
    <name type="scientific">Psylliodes chrysocephalus</name>
    <dbReference type="NCBI Taxonomy" id="3402493"/>
    <lineage>
        <taxon>Eukaryota</taxon>
        <taxon>Metazoa</taxon>
        <taxon>Ecdysozoa</taxon>
        <taxon>Arthropoda</taxon>
        <taxon>Hexapoda</taxon>
        <taxon>Insecta</taxon>
        <taxon>Pterygota</taxon>
        <taxon>Neoptera</taxon>
        <taxon>Endopterygota</taxon>
        <taxon>Coleoptera</taxon>
        <taxon>Polyphaga</taxon>
        <taxon>Cucujiformia</taxon>
        <taxon>Chrysomeloidea</taxon>
        <taxon>Chrysomelidae</taxon>
        <taxon>Galerucinae</taxon>
        <taxon>Alticini</taxon>
        <taxon>Psylliodes</taxon>
    </lineage>
</organism>
<dbReference type="InterPro" id="IPR036898">
    <property type="entry name" value="RNA_pol_Rpb7-like_N_sf"/>
</dbReference>
<evidence type="ECO:0000256" key="7">
    <source>
        <dbReference type="SAM" id="MobiDB-lite"/>
    </source>
</evidence>
<comment type="similarity">
    <text evidence="2">Belongs to the eukaryotic RPA43 RNA polymerase subunit family.</text>
</comment>
<dbReference type="GO" id="GO:0005736">
    <property type="term" value="C:RNA polymerase I complex"/>
    <property type="evidence" value="ECO:0007669"/>
    <property type="project" value="TreeGrafter"/>
</dbReference>
<keyword evidence="6" id="KW-0539">Nucleus</keyword>
<feature type="compositionally biased region" description="Basic residues" evidence="7">
    <location>
        <begin position="202"/>
        <end position="215"/>
    </location>
</feature>
<evidence type="ECO:0000256" key="2">
    <source>
        <dbReference type="ARBA" id="ARBA00005930"/>
    </source>
</evidence>
<dbReference type="Pfam" id="PF17875">
    <property type="entry name" value="RPA43_OB"/>
    <property type="match status" value="1"/>
</dbReference>
<comment type="subcellular location">
    <subcellularLocation>
        <location evidence="1">Nucleus</location>
        <location evidence="1">Nucleolus</location>
    </subcellularLocation>
</comment>
<dbReference type="OrthoDB" id="10250504at2759"/>
<evidence type="ECO:0000256" key="5">
    <source>
        <dbReference type="ARBA" id="ARBA00023163"/>
    </source>
</evidence>
<dbReference type="Gene3D" id="2.40.50.1060">
    <property type="match status" value="1"/>
</dbReference>
<dbReference type="InterPro" id="IPR045113">
    <property type="entry name" value="Rpb7-like"/>
</dbReference>
<gene>
    <name evidence="10" type="ORF">PSYICH_LOCUS9362</name>
</gene>
<keyword evidence="4" id="KW-0597">Phosphoprotein</keyword>
<name>A0A9P0GFN8_9CUCU</name>
<feature type="domain" description="RNA polymerase Rpb7-like N-terminal" evidence="8">
    <location>
        <begin position="35"/>
        <end position="87"/>
    </location>
</feature>
<evidence type="ECO:0000313" key="11">
    <source>
        <dbReference type="Proteomes" id="UP001153636"/>
    </source>
</evidence>
<evidence type="ECO:0000256" key="3">
    <source>
        <dbReference type="ARBA" id="ARBA00022478"/>
    </source>
</evidence>
<keyword evidence="3" id="KW-0240">DNA-directed RNA polymerase</keyword>
<dbReference type="PANTHER" id="PTHR12709">
    <property type="entry name" value="DNA-DIRECTED RNA POLYMERASE II, III"/>
    <property type="match status" value="1"/>
</dbReference>
<dbReference type="GO" id="GO:0006362">
    <property type="term" value="P:transcription elongation by RNA polymerase I"/>
    <property type="evidence" value="ECO:0007669"/>
    <property type="project" value="TreeGrafter"/>
</dbReference>
<evidence type="ECO:0000256" key="1">
    <source>
        <dbReference type="ARBA" id="ARBA00004604"/>
    </source>
</evidence>
<evidence type="ECO:0000256" key="6">
    <source>
        <dbReference type="ARBA" id="ARBA00023242"/>
    </source>
</evidence>
<dbReference type="EMBL" id="OV651815">
    <property type="protein sequence ID" value="CAH1108095.1"/>
    <property type="molecule type" value="Genomic_DNA"/>
</dbReference>
<proteinExistence type="inferred from homology"/>
<dbReference type="PANTHER" id="PTHR12709:SF5">
    <property type="entry name" value="DNA-DIRECTED RNA POLYMERASE I SUBUNIT RPA43"/>
    <property type="match status" value="1"/>
</dbReference>
<dbReference type="AlphaFoldDB" id="A0A9P0GFN8"/>
<evidence type="ECO:0000256" key="4">
    <source>
        <dbReference type="ARBA" id="ARBA00022553"/>
    </source>
</evidence>
<dbReference type="InterPro" id="IPR041178">
    <property type="entry name" value="RPA43_OB"/>
</dbReference>
<evidence type="ECO:0008006" key="12">
    <source>
        <dbReference type="Google" id="ProtNLM"/>
    </source>
</evidence>
<reference evidence="10" key="1">
    <citation type="submission" date="2022-01" db="EMBL/GenBank/DDBJ databases">
        <authorList>
            <person name="King R."/>
        </authorList>
    </citation>
    <scope>NUCLEOTIDE SEQUENCE</scope>
</reference>
<evidence type="ECO:0000313" key="10">
    <source>
        <dbReference type="EMBL" id="CAH1108095.1"/>
    </source>
</evidence>